<dbReference type="Gene3D" id="2.60.40.1820">
    <property type="match status" value="1"/>
</dbReference>
<dbReference type="InterPro" id="IPR046368">
    <property type="entry name" value="Tag1"/>
</dbReference>
<proteinExistence type="predicted"/>
<dbReference type="InterPro" id="IPR022185">
    <property type="entry name" value="DUF3712"/>
</dbReference>
<protein>
    <submittedName>
        <fullName evidence="1">Uncharacterized protein</fullName>
    </submittedName>
</protein>
<accession>A0A1X0R480</accession>
<dbReference type="VEuPathDB" id="FungiDB:BCV72DRAFT_118370"/>
<dbReference type="Proteomes" id="UP000242414">
    <property type="component" value="Unassembled WGS sequence"/>
</dbReference>
<dbReference type="OrthoDB" id="10039566at2759"/>
<evidence type="ECO:0000313" key="1">
    <source>
        <dbReference type="EMBL" id="ORE06776.1"/>
    </source>
</evidence>
<dbReference type="SUPFAM" id="SSF117070">
    <property type="entry name" value="LEA14-like"/>
    <property type="match status" value="1"/>
</dbReference>
<dbReference type="AlphaFoldDB" id="A0A1X0R480"/>
<dbReference type="Pfam" id="PF12505">
    <property type="entry name" value="DUF3712"/>
    <property type="match status" value="1"/>
</dbReference>
<name>A0A1X0R480_RHIZD</name>
<dbReference type="PANTHER" id="PTHR35895">
    <property type="entry name" value="CHROMOSOME 16, WHOLE GENOME SHOTGUN SEQUENCE"/>
    <property type="match status" value="1"/>
</dbReference>
<dbReference type="GO" id="GO:0000329">
    <property type="term" value="C:fungal-type vacuole membrane"/>
    <property type="evidence" value="ECO:0007669"/>
    <property type="project" value="InterPro"/>
</dbReference>
<dbReference type="PANTHER" id="PTHR35895:SF3">
    <property type="entry name" value="PRE-RRNA PROCESSING PROTEIN"/>
    <property type="match status" value="1"/>
</dbReference>
<dbReference type="EMBL" id="KV921916">
    <property type="protein sequence ID" value="ORE06776.1"/>
    <property type="molecule type" value="Genomic_DNA"/>
</dbReference>
<gene>
    <name evidence="1" type="ORF">BCV72DRAFT_118370</name>
</gene>
<reference evidence="1" key="1">
    <citation type="journal article" date="2016" name="Proc. Natl. Acad. Sci. U.S.A.">
        <title>Lipid metabolic changes in an early divergent fungus govern the establishment of a mutualistic symbiosis with endobacteria.</title>
        <authorList>
            <person name="Lastovetsky O.A."/>
            <person name="Gaspar M.L."/>
            <person name="Mondo S.J."/>
            <person name="LaButti K.M."/>
            <person name="Sandor L."/>
            <person name="Grigoriev I.V."/>
            <person name="Henry S.A."/>
            <person name="Pawlowska T.E."/>
        </authorList>
    </citation>
    <scope>NUCLEOTIDE SEQUENCE [LARGE SCALE GENOMIC DNA]</scope>
    <source>
        <strain evidence="1">ATCC 52814</strain>
    </source>
</reference>
<sequence>MDGLTKTEMQSLSFPSAHPLGGVAISGTVGLYNPSNVLSLRLGDIDFGIYLPGPEKDTQIAIVRAVNANLIGNQMNYFNVTGRTLPITSDAESIMSSFLTQYLHGESSLVHVRGSSFGPDPNRPTHTPGWLREALEAITIQVPFPGASETDLIQKLELSNIKIDFSSLGDPLISADAVAYLKQPKEIEFDLDVQKILPTVYLYLNQESLHPFAVVKSNEPCPAQTQRIDDHKLMVTSKMEKAPFKVLPGGQKDFEEFLNRVFHEKNGRVYMQGSSDAQVESAFGHLTVQNLQFQGSLDIQGMQGLKNPEVTSVSLVRGYQDALEISTTLKIHNPSNAAVNLGDINMILLFEGHPVGNATVRLLNLKAGEASDLKVSAWLEANNTYANDFVGRYISTGIGKQSNVNLTISGDHPNATRSKFIRSLIRSLVFHIPVPPFDKDPLLIDCQMNILSSTIVMSLSNPFPGITMTINNIHALASYEIYDIGSVAADFEDKSQGWKEGPMVLPGPLCHPACQGVVVESEKIPVMTKKLGFEAIKKALGGSIVVSVESRVGVMLDDYRLDDLMYRQNNITTKVRKGF</sequence>
<organism evidence="1">
    <name type="scientific">Rhizopus microsporus var. microsporus</name>
    <dbReference type="NCBI Taxonomy" id="86635"/>
    <lineage>
        <taxon>Eukaryota</taxon>
        <taxon>Fungi</taxon>
        <taxon>Fungi incertae sedis</taxon>
        <taxon>Mucoromycota</taxon>
        <taxon>Mucoromycotina</taxon>
        <taxon>Mucoromycetes</taxon>
        <taxon>Mucorales</taxon>
        <taxon>Mucorineae</taxon>
        <taxon>Rhizopodaceae</taxon>
        <taxon>Rhizopus</taxon>
    </lineage>
</organism>